<keyword evidence="3" id="KW-1185">Reference proteome</keyword>
<protein>
    <recommendedName>
        <fullName evidence="4">Conidiation-specific protein 6</fullName>
    </recommendedName>
</protein>
<feature type="compositionally biased region" description="Basic and acidic residues" evidence="1">
    <location>
        <begin position="28"/>
        <end position="39"/>
    </location>
</feature>
<evidence type="ECO:0008006" key="4">
    <source>
        <dbReference type="Google" id="ProtNLM"/>
    </source>
</evidence>
<evidence type="ECO:0000313" key="2">
    <source>
        <dbReference type="EMBL" id="KAK7463032.1"/>
    </source>
</evidence>
<evidence type="ECO:0000313" key="3">
    <source>
        <dbReference type="Proteomes" id="UP001498398"/>
    </source>
</evidence>
<comment type="caution">
    <text evidence="2">The sequence shown here is derived from an EMBL/GenBank/DDBJ whole genome shotgun (WGS) entry which is preliminary data.</text>
</comment>
<feature type="compositionally biased region" description="Acidic residues" evidence="1">
    <location>
        <begin position="92"/>
        <end position="111"/>
    </location>
</feature>
<name>A0ABR1JL50_9AGAR</name>
<dbReference type="Pfam" id="PF10346">
    <property type="entry name" value="Con-6"/>
    <property type="match status" value="1"/>
</dbReference>
<feature type="compositionally biased region" description="Polar residues" evidence="1">
    <location>
        <begin position="46"/>
        <end position="58"/>
    </location>
</feature>
<gene>
    <name evidence="2" type="ORF">VKT23_007615</name>
</gene>
<dbReference type="EMBL" id="JBANRG010000010">
    <property type="protein sequence ID" value="KAK7463032.1"/>
    <property type="molecule type" value="Genomic_DNA"/>
</dbReference>
<feature type="region of interest" description="Disordered" evidence="1">
    <location>
        <begin position="1"/>
        <end position="118"/>
    </location>
</feature>
<accession>A0ABR1JL50</accession>
<dbReference type="InterPro" id="IPR018824">
    <property type="entry name" value="Conidiation-specific_6"/>
</dbReference>
<reference evidence="2 3" key="1">
    <citation type="submission" date="2024-01" db="EMBL/GenBank/DDBJ databases">
        <title>A draft genome for the cacao thread blight pathogen Marasmiellus scandens.</title>
        <authorList>
            <person name="Baruah I.K."/>
            <person name="Leung J."/>
            <person name="Bukari Y."/>
            <person name="Amoako-Attah I."/>
            <person name="Meinhardt L.W."/>
            <person name="Bailey B.A."/>
            <person name="Cohen S.P."/>
        </authorList>
    </citation>
    <scope>NUCLEOTIDE SEQUENCE [LARGE SCALE GENOMIC DNA]</scope>
    <source>
        <strain evidence="2 3">GH-19</strain>
    </source>
</reference>
<proteinExistence type="predicted"/>
<feature type="compositionally biased region" description="Polar residues" evidence="1">
    <location>
        <begin position="71"/>
        <end position="82"/>
    </location>
</feature>
<sequence length="118" mass="12807">MSSSNNQKNPERVAAGLKGTLHNDNVSDEAKQRASERLQEMGVSVETPQTGGTQSFSAQDADAARPLKGAVNSQSESGTTPQIVDDAPVTRDDDEYKPESVLGEDPEDEEYEYGRDEF</sequence>
<organism evidence="2 3">
    <name type="scientific">Marasmiellus scandens</name>
    <dbReference type="NCBI Taxonomy" id="2682957"/>
    <lineage>
        <taxon>Eukaryota</taxon>
        <taxon>Fungi</taxon>
        <taxon>Dikarya</taxon>
        <taxon>Basidiomycota</taxon>
        <taxon>Agaricomycotina</taxon>
        <taxon>Agaricomycetes</taxon>
        <taxon>Agaricomycetidae</taxon>
        <taxon>Agaricales</taxon>
        <taxon>Marasmiineae</taxon>
        <taxon>Omphalotaceae</taxon>
        <taxon>Marasmiellus</taxon>
    </lineage>
</organism>
<dbReference type="Proteomes" id="UP001498398">
    <property type="component" value="Unassembled WGS sequence"/>
</dbReference>
<evidence type="ECO:0000256" key="1">
    <source>
        <dbReference type="SAM" id="MobiDB-lite"/>
    </source>
</evidence>